<dbReference type="GO" id="GO:0050501">
    <property type="term" value="F:hyaluronan synthase activity"/>
    <property type="evidence" value="ECO:0007669"/>
    <property type="project" value="UniProtKB-EC"/>
</dbReference>
<keyword evidence="2 4" id="KW-0808">Transferase</keyword>
<dbReference type="PANTHER" id="PTHR22916:SF51">
    <property type="entry name" value="GLYCOSYLTRANSFERASE EPSH-RELATED"/>
    <property type="match status" value="1"/>
</dbReference>
<dbReference type="Gene3D" id="3.90.550.10">
    <property type="entry name" value="Spore Coat Polysaccharide Biosynthesis Protein SpsA, Chain A"/>
    <property type="match status" value="1"/>
</dbReference>
<dbReference type="Pfam" id="PF00535">
    <property type="entry name" value="Glycos_transf_2"/>
    <property type="match status" value="1"/>
</dbReference>
<organism evidence="4 5">
    <name type="scientific">Actinobacillus pleuropneumoniae</name>
    <name type="common">Haemophilus pleuropneumoniae</name>
    <dbReference type="NCBI Taxonomy" id="715"/>
    <lineage>
        <taxon>Bacteria</taxon>
        <taxon>Pseudomonadati</taxon>
        <taxon>Pseudomonadota</taxon>
        <taxon>Gammaproteobacteria</taxon>
        <taxon>Pasteurellales</taxon>
        <taxon>Pasteurellaceae</taxon>
        <taxon>Actinobacillus</taxon>
    </lineage>
</organism>
<gene>
    <name evidence="4" type="primary">hyaD_1</name>
    <name evidence="4" type="ORF">NCTC10976_01564</name>
</gene>
<dbReference type="SUPFAM" id="SSF53448">
    <property type="entry name" value="Nucleotide-diphospho-sugar transferases"/>
    <property type="match status" value="1"/>
</dbReference>
<dbReference type="EMBL" id="LR134515">
    <property type="protein sequence ID" value="VEJ17433.1"/>
    <property type="molecule type" value="Genomic_DNA"/>
</dbReference>
<accession>A0A3S4Y1X9</accession>
<sequence length="328" mass="37770">MKNDLPLISIIIPIYNVKPYLEKCVNSVLSQSYPNLEIILVDDGATDGSAQVCDDFSEKYANIQVIHKKNGGLSSARNAGIEAMKGEYVFFLDSDDWIANDAISQLYDDMVEYNADITGISFYQAYSDGNLVLNTHLIEKQMLSKKEALRTFLFNNYLTPCSCGKLYKASLWKDIRFPEGRLFEDQLTTYKVIELANTIIFNPAAKYFYFKRIGSIGHSAFSEKTYDLYEAVNEQYNEITKHHPDIESDLAVAKITWEIVFINMMLNSNYSDQAIVDKTRVFARKRILDVVKCEFIPNLRKFQITLFAYNFSLYKVLYARYKKKNPLS</sequence>
<dbReference type="CDD" id="cd00761">
    <property type="entry name" value="Glyco_tranf_GTA_type"/>
    <property type="match status" value="1"/>
</dbReference>
<keyword evidence="1 4" id="KW-0328">Glycosyltransferase</keyword>
<reference evidence="4 5" key="1">
    <citation type="submission" date="2018-12" db="EMBL/GenBank/DDBJ databases">
        <authorList>
            <consortium name="Pathogen Informatics"/>
        </authorList>
    </citation>
    <scope>NUCLEOTIDE SEQUENCE [LARGE SCALE GENOMIC DNA]</scope>
    <source>
        <strain evidence="4 5">NCTC10976</strain>
    </source>
</reference>
<dbReference type="Proteomes" id="UP000275510">
    <property type="component" value="Chromosome"/>
</dbReference>
<evidence type="ECO:0000256" key="2">
    <source>
        <dbReference type="ARBA" id="ARBA00022679"/>
    </source>
</evidence>
<evidence type="ECO:0000256" key="1">
    <source>
        <dbReference type="ARBA" id="ARBA00022676"/>
    </source>
</evidence>
<evidence type="ECO:0000313" key="4">
    <source>
        <dbReference type="EMBL" id="VEJ17433.1"/>
    </source>
</evidence>
<feature type="domain" description="Glycosyltransferase 2-like" evidence="3">
    <location>
        <begin position="9"/>
        <end position="172"/>
    </location>
</feature>
<name>A0A3S4Y1X9_ACTPL</name>
<dbReference type="EC" id="2.4.1.212" evidence="4"/>
<proteinExistence type="predicted"/>
<dbReference type="PANTHER" id="PTHR22916">
    <property type="entry name" value="GLYCOSYLTRANSFERASE"/>
    <property type="match status" value="1"/>
</dbReference>
<evidence type="ECO:0000259" key="3">
    <source>
        <dbReference type="Pfam" id="PF00535"/>
    </source>
</evidence>
<dbReference type="RefSeq" id="WP_005602105.1">
    <property type="nucleotide sequence ID" value="NZ_CBDBSX010000096.1"/>
</dbReference>
<dbReference type="AlphaFoldDB" id="A0A3S4Y1X9"/>
<dbReference type="InterPro" id="IPR029044">
    <property type="entry name" value="Nucleotide-diphossugar_trans"/>
</dbReference>
<evidence type="ECO:0000313" key="5">
    <source>
        <dbReference type="Proteomes" id="UP000275510"/>
    </source>
</evidence>
<dbReference type="InterPro" id="IPR001173">
    <property type="entry name" value="Glyco_trans_2-like"/>
</dbReference>
<protein>
    <submittedName>
        <fullName evidence="4">Glycosyltransferase</fullName>
        <ecNumber evidence="4">2.4.1.212</ecNumber>
    </submittedName>
</protein>